<dbReference type="InterPro" id="IPR029058">
    <property type="entry name" value="AB_hydrolase_fold"/>
</dbReference>
<dbReference type="InterPro" id="IPR002925">
    <property type="entry name" value="Dienelactn_hydro"/>
</dbReference>
<dbReference type="SUPFAM" id="SSF53474">
    <property type="entry name" value="alpha/beta-Hydrolases"/>
    <property type="match status" value="1"/>
</dbReference>
<evidence type="ECO:0000313" key="2">
    <source>
        <dbReference type="EMBL" id="PIP64487.1"/>
    </source>
</evidence>
<evidence type="ECO:0000313" key="3">
    <source>
        <dbReference type="Proteomes" id="UP000230802"/>
    </source>
</evidence>
<name>A0A2H0C3J8_9BACT</name>
<dbReference type="Proteomes" id="UP000230802">
    <property type="component" value="Unassembled WGS sequence"/>
</dbReference>
<dbReference type="Pfam" id="PF01738">
    <property type="entry name" value="DLH"/>
    <property type="match status" value="1"/>
</dbReference>
<comment type="caution">
    <text evidence="2">The sequence shown here is derived from an EMBL/GenBank/DDBJ whole genome shotgun (WGS) entry which is preliminary data.</text>
</comment>
<dbReference type="Gene3D" id="3.40.50.1820">
    <property type="entry name" value="alpha/beta hydrolase"/>
    <property type="match status" value="1"/>
</dbReference>
<feature type="non-terminal residue" evidence="2">
    <location>
        <position position="1"/>
    </location>
</feature>
<proteinExistence type="predicted"/>
<dbReference type="EMBL" id="PCTD01000095">
    <property type="protein sequence ID" value="PIP64487.1"/>
    <property type="molecule type" value="Genomic_DNA"/>
</dbReference>
<reference evidence="2 3" key="1">
    <citation type="submission" date="2017-09" db="EMBL/GenBank/DDBJ databases">
        <title>Depth-based differentiation of microbial function through sediment-hosted aquifers and enrichment of novel symbionts in the deep terrestrial subsurface.</title>
        <authorList>
            <person name="Probst A.J."/>
            <person name="Ladd B."/>
            <person name="Jarett J.K."/>
            <person name="Geller-Mcgrath D.E."/>
            <person name="Sieber C.M."/>
            <person name="Emerson J.B."/>
            <person name="Anantharaman K."/>
            <person name="Thomas B.C."/>
            <person name="Malmstrom R."/>
            <person name="Stieglmeier M."/>
            <person name="Klingl A."/>
            <person name="Woyke T."/>
            <person name="Ryan C.M."/>
            <person name="Banfield J.F."/>
        </authorList>
    </citation>
    <scope>NUCLEOTIDE SEQUENCE [LARGE SCALE GENOMIC DNA]</scope>
    <source>
        <strain evidence="2">CG22_combo_CG10-13_8_21_14_all_33_16</strain>
    </source>
</reference>
<organism evidence="2 3">
    <name type="scientific">Candidatus Roizmanbacteria bacterium CG22_combo_CG10-13_8_21_14_all_33_16</name>
    <dbReference type="NCBI Taxonomy" id="1974859"/>
    <lineage>
        <taxon>Bacteria</taxon>
        <taxon>Candidatus Roizmaniibacteriota</taxon>
    </lineage>
</organism>
<protein>
    <recommendedName>
        <fullName evidence="1">Dienelactone hydrolase domain-containing protein</fullName>
    </recommendedName>
</protein>
<evidence type="ECO:0000259" key="1">
    <source>
        <dbReference type="Pfam" id="PF01738"/>
    </source>
</evidence>
<accession>A0A2H0C3J8</accession>
<sequence length="107" mass="12538">LYYTDEFDDNGRALRKVVSDFENNYESEKYSLSNYLSWIKAPIQLHQGSADEAVPQRWSDSFVKGLEKEKINIEYFTYPGDDHNFSNGSWGAVMERTVGFYRTNFNK</sequence>
<dbReference type="AlphaFoldDB" id="A0A2H0C3J8"/>
<dbReference type="GO" id="GO:0016787">
    <property type="term" value="F:hydrolase activity"/>
    <property type="evidence" value="ECO:0007669"/>
    <property type="project" value="InterPro"/>
</dbReference>
<feature type="domain" description="Dienelactone hydrolase" evidence="1">
    <location>
        <begin position="37"/>
        <end position="88"/>
    </location>
</feature>
<gene>
    <name evidence="2" type="ORF">COW96_02245</name>
</gene>